<feature type="compositionally biased region" description="Polar residues" evidence="1">
    <location>
        <begin position="15"/>
        <end position="32"/>
    </location>
</feature>
<evidence type="ECO:0000313" key="2">
    <source>
        <dbReference type="EMBL" id="KAF2844782.1"/>
    </source>
</evidence>
<sequence length="387" mass="43357">MPPKREKGSKAGQGKATSTEDVGNGNEPSATAITPLPGPPPNTGSTGAGAASRQYPPPPFIHELVIEGHVNSIKTYATEATLKEDLRKLQPQTRMNEEVERRVLAMYENLRNRDTAERAYRARLEEEKAAGLPPGRSKGAKDAKALFEKEKQNIAKDIQWRKTDGSRKERVSMREAEMAAQARLEDFLYYQNANNRWDRLRVLDPDKKERADAERLQRQRPYILDAESDKQYHKWLHLVLDTYDMRGVGGDAYRQGNKDALGNDGPAGLVGPNDLHLWTPRNRRLPVGLGRNPAVRTYIEPSADVIAFNPKPSEGFIDKDAHLSSVYEVRSLAFPIFEGSQEPYGADSHTLDEQAEAKDVYLPSESDDDGDLFRKAYESTGEQNVTK</sequence>
<name>A0A6A7ANT6_9PLEO</name>
<dbReference type="Proteomes" id="UP000799423">
    <property type="component" value="Unassembled WGS sequence"/>
</dbReference>
<feature type="compositionally biased region" description="Basic and acidic residues" evidence="1">
    <location>
        <begin position="349"/>
        <end position="359"/>
    </location>
</feature>
<dbReference type="AlphaFoldDB" id="A0A6A7ANT6"/>
<protein>
    <submittedName>
        <fullName evidence="2">Uncharacterized protein</fullName>
    </submittedName>
</protein>
<dbReference type="EMBL" id="MU006364">
    <property type="protein sequence ID" value="KAF2844782.1"/>
    <property type="molecule type" value="Genomic_DNA"/>
</dbReference>
<organism evidence="2 3">
    <name type="scientific">Plenodomus tracheiphilus IPT5</name>
    <dbReference type="NCBI Taxonomy" id="1408161"/>
    <lineage>
        <taxon>Eukaryota</taxon>
        <taxon>Fungi</taxon>
        <taxon>Dikarya</taxon>
        <taxon>Ascomycota</taxon>
        <taxon>Pezizomycotina</taxon>
        <taxon>Dothideomycetes</taxon>
        <taxon>Pleosporomycetidae</taxon>
        <taxon>Pleosporales</taxon>
        <taxon>Pleosporineae</taxon>
        <taxon>Leptosphaeriaceae</taxon>
        <taxon>Plenodomus</taxon>
    </lineage>
</organism>
<evidence type="ECO:0000256" key="1">
    <source>
        <dbReference type="SAM" id="MobiDB-lite"/>
    </source>
</evidence>
<feature type="region of interest" description="Disordered" evidence="1">
    <location>
        <begin position="343"/>
        <end position="372"/>
    </location>
</feature>
<keyword evidence="3" id="KW-1185">Reference proteome</keyword>
<feature type="region of interest" description="Disordered" evidence="1">
    <location>
        <begin position="1"/>
        <end position="59"/>
    </location>
</feature>
<proteinExistence type="predicted"/>
<evidence type="ECO:0000313" key="3">
    <source>
        <dbReference type="Proteomes" id="UP000799423"/>
    </source>
</evidence>
<accession>A0A6A7ANT6</accession>
<gene>
    <name evidence="2" type="ORF">T440DRAFT_547119</name>
</gene>
<dbReference type="OrthoDB" id="3798423at2759"/>
<reference evidence="2" key="1">
    <citation type="submission" date="2020-01" db="EMBL/GenBank/DDBJ databases">
        <authorList>
            <consortium name="DOE Joint Genome Institute"/>
            <person name="Haridas S."/>
            <person name="Albert R."/>
            <person name="Binder M."/>
            <person name="Bloem J."/>
            <person name="Labutti K."/>
            <person name="Salamov A."/>
            <person name="Andreopoulos B."/>
            <person name="Baker S.E."/>
            <person name="Barry K."/>
            <person name="Bills G."/>
            <person name="Bluhm B.H."/>
            <person name="Cannon C."/>
            <person name="Castanera R."/>
            <person name="Culley D.E."/>
            <person name="Daum C."/>
            <person name="Ezra D."/>
            <person name="Gonzalez J.B."/>
            <person name="Henrissat B."/>
            <person name="Kuo A."/>
            <person name="Liang C."/>
            <person name="Lipzen A."/>
            <person name="Lutzoni F."/>
            <person name="Magnuson J."/>
            <person name="Mondo S."/>
            <person name="Nolan M."/>
            <person name="Ohm R."/>
            <person name="Pangilinan J."/>
            <person name="Park H.-J."/>
            <person name="Ramirez L."/>
            <person name="Alfaro M."/>
            <person name="Sun H."/>
            <person name="Tritt A."/>
            <person name="Yoshinaga Y."/>
            <person name="Zwiers L.-H."/>
            <person name="Turgeon B.G."/>
            <person name="Goodwin S.B."/>
            <person name="Spatafora J.W."/>
            <person name="Crous P.W."/>
            <person name="Grigoriev I.V."/>
        </authorList>
    </citation>
    <scope>NUCLEOTIDE SEQUENCE</scope>
    <source>
        <strain evidence="2">IPT5</strain>
    </source>
</reference>